<gene>
    <name evidence="1" type="primary">VPS11</name>
    <name evidence="1" type="ORF">SNEC2469_LOCUS3582</name>
</gene>
<dbReference type="Proteomes" id="UP000601435">
    <property type="component" value="Unassembled WGS sequence"/>
</dbReference>
<name>A0A812KIY5_9DINO</name>
<evidence type="ECO:0000313" key="1">
    <source>
        <dbReference type="EMBL" id="CAE7231216.1"/>
    </source>
</evidence>
<proteinExistence type="predicted"/>
<accession>A0A812KIY5</accession>
<dbReference type="AlphaFoldDB" id="A0A812KIY5"/>
<keyword evidence="2" id="KW-1185">Reference proteome</keyword>
<sequence>VYHNDFPARRFFANTRGLYITEPMDEETARAKARNLMALGLEPPRFHLFARLAQDSLHSDSARLEQ</sequence>
<reference evidence="1" key="1">
    <citation type="submission" date="2021-02" db="EMBL/GenBank/DDBJ databases">
        <authorList>
            <person name="Dougan E. K."/>
            <person name="Rhodes N."/>
            <person name="Thang M."/>
            <person name="Chan C."/>
        </authorList>
    </citation>
    <scope>NUCLEOTIDE SEQUENCE</scope>
</reference>
<organism evidence="1 2">
    <name type="scientific">Symbiodinium necroappetens</name>
    <dbReference type="NCBI Taxonomy" id="1628268"/>
    <lineage>
        <taxon>Eukaryota</taxon>
        <taxon>Sar</taxon>
        <taxon>Alveolata</taxon>
        <taxon>Dinophyceae</taxon>
        <taxon>Suessiales</taxon>
        <taxon>Symbiodiniaceae</taxon>
        <taxon>Symbiodinium</taxon>
    </lineage>
</organism>
<feature type="non-terminal residue" evidence="1">
    <location>
        <position position="1"/>
    </location>
</feature>
<evidence type="ECO:0000313" key="2">
    <source>
        <dbReference type="Proteomes" id="UP000601435"/>
    </source>
</evidence>
<protein>
    <submittedName>
        <fullName evidence="1">VPS11 protein</fullName>
    </submittedName>
</protein>
<feature type="non-terminal residue" evidence="1">
    <location>
        <position position="66"/>
    </location>
</feature>
<comment type="caution">
    <text evidence="1">The sequence shown here is derived from an EMBL/GenBank/DDBJ whole genome shotgun (WGS) entry which is preliminary data.</text>
</comment>
<dbReference type="EMBL" id="CAJNJA010007965">
    <property type="protein sequence ID" value="CAE7231216.1"/>
    <property type="molecule type" value="Genomic_DNA"/>
</dbReference>